<dbReference type="InterPro" id="IPR001214">
    <property type="entry name" value="SET_dom"/>
</dbReference>
<dbReference type="VEuPathDB" id="TriTrypDB:LPAL13_180015600"/>
<proteinExistence type="predicted"/>
<dbReference type="Pfam" id="PF00856">
    <property type="entry name" value="SET"/>
    <property type="match status" value="1"/>
</dbReference>
<dbReference type="CDD" id="cd10527">
    <property type="entry name" value="SET_LSMT"/>
    <property type="match status" value="1"/>
</dbReference>
<feature type="domain" description="SET" evidence="2">
    <location>
        <begin position="371"/>
        <end position="485"/>
    </location>
</feature>
<dbReference type="KEGG" id="lpan:LPMP_181230"/>
<dbReference type="RefSeq" id="XP_010697957.1">
    <property type="nucleotide sequence ID" value="XM_010699655.1"/>
</dbReference>
<evidence type="ECO:0000313" key="4">
    <source>
        <dbReference type="Proteomes" id="UP000063063"/>
    </source>
</evidence>
<dbReference type="eggNOG" id="ENOG502RDGJ">
    <property type="taxonomic scope" value="Eukaryota"/>
</dbReference>
<dbReference type="PROSITE" id="PS50280">
    <property type="entry name" value="SET"/>
    <property type="match status" value="1"/>
</dbReference>
<protein>
    <recommendedName>
        <fullName evidence="2">SET domain-containing protein</fullName>
    </recommendedName>
</protein>
<feature type="region of interest" description="Disordered" evidence="1">
    <location>
        <begin position="124"/>
        <end position="146"/>
    </location>
</feature>
<dbReference type="Proteomes" id="UP000063063">
    <property type="component" value="Chromosome 18"/>
</dbReference>
<dbReference type="AlphaFoldDB" id="A0A088RPY5"/>
<dbReference type="GeneID" id="22574013"/>
<organism evidence="3 4">
    <name type="scientific">Leishmania panamensis</name>
    <dbReference type="NCBI Taxonomy" id="5679"/>
    <lineage>
        <taxon>Eukaryota</taxon>
        <taxon>Discoba</taxon>
        <taxon>Euglenozoa</taxon>
        <taxon>Kinetoplastea</taxon>
        <taxon>Metakinetoplastina</taxon>
        <taxon>Trypanosomatida</taxon>
        <taxon>Trypanosomatidae</taxon>
        <taxon>Leishmaniinae</taxon>
        <taxon>Leishmania</taxon>
        <taxon>Leishmania guyanensis species complex</taxon>
    </lineage>
</organism>
<reference evidence="3 4" key="1">
    <citation type="journal article" date="2015" name="Sci. Rep.">
        <title>The genome of Leishmania panamensis: insights into genomics of the L. (Viannia) subgenus.</title>
        <authorList>
            <person name="Llanes A."/>
            <person name="Restrepo C.M."/>
            <person name="Vecchio G.D."/>
            <person name="Anguizola F.J."/>
            <person name="Lleonart R."/>
        </authorList>
    </citation>
    <scope>NUCLEOTIDE SEQUENCE [LARGE SCALE GENOMIC DNA]</scope>
    <source>
        <strain evidence="3 4">MHOM/PA/94/PSC-1</strain>
    </source>
</reference>
<evidence type="ECO:0000256" key="1">
    <source>
        <dbReference type="SAM" id="MobiDB-lite"/>
    </source>
</evidence>
<dbReference type="OrthoDB" id="277284at2759"/>
<dbReference type="EMBL" id="CP009387">
    <property type="protein sequence ID" value="AIN97304.1"/>
    <property type="molecule type" value="Genomic_DNA"/>
</dbReference>
<evidence type="ECO:0000313" key="3">
    <source>
        <dbReference type="EMBL" id="AIN97304.1"/>
    </source>
</evidence>
<gene>
    <name evidence="3" type="ORF">LPMP_181230</name>
</gene>
<sequence>MKCGMRLQASVLLLHIHRSLQSLQRLYTCVTLPELQEERQLVGRTATAELPHRADAHRVRAALPTSFPPDPHTAEEGDRVLRFFCQELGMGEAPLRQWRHKLQQKSAQRWGVPKTPSSLLFPPMSSLSSSHNTPGLHPTAVGGGTTVPCWTRVRDAQAATTSAPSASAAPSSAAYASESVSSSSFLWLRPRLQDIAVVQSAMRSLQFMVSPFLLLSPPPLVAASPPCSGSTDPSAAVPHDAARPASYEECSRWYATRPIPAGMFLMSLPTEAVLFANPPPATDPLITYYMQVEELVGQLVSAVADVTSPHHGYTSYLCDSVVPSRNLPFLTTADVQQLFRATTDGSTTQPPQVPAHSADAGDDASEAVDSPALSLMSFFHEDMAGEPLSDYLRTRLSRPEYAWWVSLVLSHRTGTTSLLPMIDKLNHSPFPNCYYTMATEDTMCGIDVLDNLLAGVPGELLYQPYVHVFALRDIPAGAELTLCYASASDGAYKPAGRHLFAQPPSLLAEERSDARRHGSAAIADAGDIEEVMRTLFPHSDVVALAESVGGISGGGANVDSAFASQLRRLQHPGRQEVDTPEGKASWLLQWGFVPPCDALYSAQDLREMATLIVERRVGMRSSLFPRVG</sequence>
<feature type="region of interest" description="Disordered" evidence="1">
    <location>
        <begin position="343"/>
        <end position="365"/>
    </location>
</feature>
<dbReference type="Gene3D" id="3.90.1410.10">
    <property type="entry name" value="set domain protein methyltransferase, domain 1"/>
    <property type="match status" value="1"/>
</dbReference>
<keyword evidence="4" id="KW-1185">Reference proteome</keyword>
<dbReference type="VEuPathDB" id="TriTrypDB:LPMP_181230"/>
<dbReference type="InterPro" id="IPR046341">
    <property type="entry name" value="SET_dom_sf"/>
</dbReference>
<accession>A0A088RPY5</accession>
<name>A0A088RPY5_LEIPA</name>
<evidence type="ECO:0000259" key="2">
    <source>
        <dbReference type="PROSITE" id="PS50280"/>
    </source>
</evidence>
<dbReference type="FunFam" id="3.90.1410.10:FF:000021">
    <property type="entry name" value="SET_domain_containing_protein"/>
    <property type="match status" value="1"/>
</dbReference>
<dbReference type="SUPFAM" id="SSF82199">
    <property type="entry name" value="SET domain"/>
    <property type="match status" value="1"/>
</dbReference>